<feature type="transmembrane region" description="Helical" evidence="1">
    <location>
        <begin position="238"/>
        <end position="260"/>
    </location>
</feature>
<feature type="domain" description="DUF4010" evidence="3">
    <location>
        <begin position="184"/>
        <end position="393"/>
    </location>
</feature>
<protein>
    <submittedName>
        <fullName evidence="4">DUF4010 domain-containing protein</fullName>
    </submittedName>
</protein>
<organism evidence="4 5">
    <name type="scientific">Spiribacter salilacus</name>
    <dbReference type="NCBI Taxonomy" id="2664894"/>
    <lineage>
        <taxon>Bacteria</taxon>
        <taxon>Pseudomonadati</taxon>
        <taxon>Pseudomonadota</taxon>
        <taxon>Gammaproteobacteria</taxon>
        <taxon>Chromatiales</taxon>
        <taxon>Ectothiorhodospiraceae</taxon>
        <taxon>Spiribacter</taxon>
    </lineage>
</organism>
<name>A0A6N7QXE2_9GAMM</name>
<feature type="transmembrane region" description="Helical" evidence="1">
    <location>
        <begin position="64"/>
        <end position="82"/>
    </location>
</feature>
<dbReference type="PANTHER" id="PTHR39084">
    <property type="entry name" value="MEMBRANE PROTEIN-RELATED"/>
    <property type="match status" value="1"/>
</dbReference>
<feature type="transmembrane region" description="Helical" evidence="1">
    <location>
        <begin position="338"/>
        <end position="358"/>
    </location>
</feature>
<feature type="domain" description="MgtC/SapB/SrpB/YhiD N-terminal" evidence="2">
    <location>
        <begin position="10"/>
        <end position="136"/>
    </location>
</feature>
<evidence type="ECO:0000256" key="1">
    <source>
        <dbReference type="SAM" id="Phobius"/>
    </source>
</evidence>
<dbReference type="PANTHER" id="PTHR39084:SF1">
    <property type="entry name" value="DUF4010 DOMAIN-CONTAINING PROTEIN"/>
    <property type="match status" value="1"/>
</dbReference>
<dbReference type="EMBL" id="WJPP01000001">
    <property type="protein sequence ID" value="MRH77334.1"/>
    <property type="molecule type" value="Genomic_DNA"/>
</dbReference>
<evidence type="ECO:0000313" key="5">
    <source>
        <dbReference type="Proteomes" id="UP000433788"/>
    </source>
</evidence>
<dbReference type="AlphaFoldDB" id="A0A6N7QXE2"/>
<feature type="transmembrane region" description="Helical" evidence="1">
    <location>
        <begin position="179"/>
        <end position="200"/>
    </location>
</feature>
<evidence type="ECO:0000259" key="3">
    <source>
        <dbReference type="Pfam" id="PF13194"/>
    </source>
</evidence>
<feature type="transmembrane region" description="Helical" evidence="1">
    <location>
        <begin position="370"/>
        <end position="391"/>
    </location>
</feature>
<dbReference type="Proteomes" id="UP000433788">
    <property type="component" value="Unassembled WGS sequence"/>
</dbReference>
<feature type="transmembrane region" description="Helical" evidence="1">
    <location>
        <begin position="309"/>
        <end position="326"/>
    </location>
</feature>
<dbReference type="Pfam" id="PF13194">
    <property type="entry name" value="DUF4010"/>
    <property type="match status" value="1"/>
</dbReference>
<proteinExistence type="predicted"/>
<accession>A0A6N7QXE2</accession>
<evidence type="ECO:0000259" key="2">
    <source>
        <dbReference type="Pfam" id="PF02308"/>
    </source>
</evidence>
<feature type="transmembrane region" description="Helical" evidence="1">
    <location>
        <begin position="266"/>
        <end position="289"/>
    </location>
</feature>
<feature type="transmembrane region" description="Helical" evidence="1">
    <location>
        <begin position="6"/>
        <end position="26"/>
    </location>
</feature>
<keyword evidence="5" id="KW-1185">Reference proteome</keyword>
<feature type="transmembrane region" description="Helical" evidence="1">
    <location>
        <begin position="397"/>
        <end position="420"/>
    </location>
</feature>
<dbReference type="RefSeq" id="WP_153718393.1">
    <property type="nucleotide sequence ID" value="NZ_WJPP01000001.1"/>
</dbReference>
<dbReference type="Pfam" id="PF02308">
    <property type="entry name" value="MgtC"/>
    <property type="match status" value="1"/>
</dbReference>
<feature type="transmembrane region" description="Helical" evidence="1">
    <location>
        <begin position="38"/>
        <end position="58"/>
    </location>
</feature>
<keyword evidence="1" id="KW-0812">Transmembrane</keyword>
<keyword evidence="1" id="KW-0472">Membrane</keyword>
<feature type="transmembrane region" description="Helical" evidence="1">
    <location>
        <begin position="206"/>
        <end position="226"/>
    </location>
</feature>
<evidence type="ECO:0000313" key="4">
    <source>
        <dbReference type="EMBL" id="MRH77334.1"/>
    </source>
</evidence>
<dbReference type="InterPro" id="IPR049177">
    <property type="entry name" value="MgtC_SapB_SrpB_YhiD_N"/>
</dbReference>
<feature type="transmembrane region" description="Helical" evidence="1">
    <location>
        <begin position="102"/>
        <end position="128"/>
    </location>
</feature>
<dbReference type="InterPro" id="IPR025105">
    <property type="entry name" value="DUF4010"/>
</dbReference>
<feature type="transmembrane region" description="Helical" evidence="1">
    <location>
        <begin position="148"/>
        <end position="167"/>
    </location>
</feature>
<reference evidence="4 5" key="1">
    <citation type="submission" date="2019-11" db="EMBL/GenBank/DDBJ databases">
        <authorList>
            <person name="Zhang X.Y."/>
        </authorList>
    </citation>
    <scope>NUCLEOTIDE SEQUENCE [LARGE SCALE GENOMIC DNA]</scope>
    <source>
        <strain evidence="4 5">C176</strain>
    </source>
</reference>
<gene>
    <name evidence="4" type="ORF">GH984_01230</name>
</gene>
<sequence>MGISSTWFGLLVALSIGVLVGLERGWHHRKLAEGNRTLGLRSFMLIGLAGGAAGLLALNSEGGWIVAIGLALLGALLVLSRWQEAVRSADLGLTTEIAAVGVYLLGALAVMGDTLLALGSGVGVALILGYKPRLHAWMNWLDQMELRAILQLALISAVILPLLPKTGMGPWEVWVPYELWLMVVLISAIGFIGHFAVRLLGTQRGVFVTGIFAGLASSTALTLNLSRAARQQPAYQNLFAAAIIMASSMMFPRVLVLLAVVKPALLPSLLGPFIAVGLTGTLISVALLWQGQKAPDHPKTPPLSRAVDLAAALRFGALLAGVVLIAEAVRRFAGDVGVYLFSALSGLTDVDAITLSLARMAEGSLAPETAVTGILIAALANTFVKLGLSVVVGGTALGLRVAVGLGGVIIVGAAAGLLLWI</sequence>
<keyword evidence="1" id="KW-1133">Transmembrane helix</keyword>
<comment type="caution">
    <text evidence="4">The sequence shown here is derived from an EMBL/GenBank/DDBJ whole genome shotgun (WGS) entry which is preliminary data.</text>
</comment>